<comment type="caution">
    <text evidence="3">The sequence shown here is derived from an EMBL/GenBank/DDBJ whole genome shotgun (WGS) entry which is preliminary data.</text>
</comment>
<organism evidence="3 4">
    <name type="scientific">Polarella glacialis</name>
    <name type="common">Dinoflagellate</name>
    <dbReference type="NCBI Taxonomy" id="89957"/>
    <lineage>
        <taxon>Eukaryota</taxon>
        <taxon>Sar</taxon>
        <taxon>Alveolata</taxon>
        <taxon>Dinophyceae</taxon>
        <taxon>Suessiales</taxon>
        <taxon>Suessiaceae</taxon>
        <taxon>Polarella</taxon>
    </lineage>
</organism>
<evidence type="ECO:0000313" key="4">
    <source>
        <dbReference type="Proteomes" id="UP000626109"/>
    </source>
</evidence>
<name>A0A813IML0_POLGL</name>
<keyword evidence="2" id="KW-1133">Transmembrane helix</keyword>
<proteinExistence type="predicted"/>
<keyword evidence="2" id="KW-0472">Membrane</keyword>
<evidence type="ECO:0000313" key="3">
    <source>
        <dbReference type="EMBL" id="CAE8653951.1"/>
    </source>
</evidence>
<reference evidence="3" key="1">
    <citation type="submission" date="2021-02" db="EMBL/GenBank/DDBJ databases">
        <authorList>
            <person name="Dougan E. K."/>
            <person name="Rhodes N."/>
            <person name="Thang M."/>
            <person name="Chan C."/>
        </authorList>
    </citation>
    <scope>NUCLEOTIDE SEQUENCE</scope>
</reference>
<accession>A0A813IML0</accession>
<gene>
    <name evidence="3" type="ORF">PGLA2088_LOCUS10706</name>
</gene>
<feature type="region of interest" description="Disordered" evidence="1">
    <location>
        <begin position="120"/>
        <end position="159"/>
    </location>
</feature>
<dbReference type="AlphaFoldDB" id="A0A813IML0"/>
<sequence length="159" mass="18635">RVVVSICTVHRPFVFLLAEKRLKLMDGGARKRKSALRSVLVTPEMKHRMKEARAARKELYDTFSWSDGYLLAMLVGFSILGSVYRIKRQREMIIGISLFVLSFCVYLVIKSWDDAKKAERKKLEKEEKEQEEKAEKEEKERLKEEEIQENEEKTPLIVG</sequence>
<protein>
    <submittedName>
        <fullName evidence="3">Uncharacterized protein</fullName>
    </submittedName>
</protein>
<dbReference type="Proteomes" id="UP000626109">
    <property type="component" value="Unassembled WGS sequence"/>
</dbReference>
<feature type="transmembrane region" description="Helical" evidence="2">
    <location>
        <begin position="68"/>
        <end position="86"/>
    </location>
</feature>
<feature type="transmembrane region" description="Helical" evidence="2">
    <location>
        <begin position="93"/>
        <end position="112"/>
    </location>
</feature>
<evidence type="ECO:0000256" key="2">
    <source>
        <dbReference type="SAM" id="Phobius"/>
    </source>
</evidence>
<evidence type="ECO:0000256" key="1">
    <source>
        <dbReference type="SAM" id="MobiDB-lite"/>
    </source>
</evidence>
<dbReference type="EMBL" id="CAJNNW010012067">
    <property type="protein sequence ID" value="CAE8653951.1"/>
    <property type="molecule type" value="Genomic_DNA"/>
</dbReference>
<feature type="non-terminal residue" evidence="3">
    <location>
        <position position="1"/>
    </location>
</feature>
<keyword evidence="2" id="KW-0812">Transmembrane</keyword>